<feature type="transmembrane region" description="Helical" evidence="7">
    <location>
        <begin position="204"/>
        <end position="222"/>
    </location>
</feature>
<protein>
    <submittedName>
        <fullName evidence="10">Carbohydrate ABC transporter permease</fullName>
    </submittedName>
</protein>
<reference evidence="10" key="1">
    <citation type="submission" date="2024-05" db="EMBL/GenBank/DDBJ databases">
        <authorList>
            <person name="Yu L."/>
        </authorList>
    </citation>
    <scope>NUCLEOTIDE SEQUENCE</scope>
    <source>
        <strain evidence="10">G08B096</strain>
    </source>
</reference>
<keyword evidence="4 7" id="KW-0812">Transmembrane</keyword>
<dbReference type="AlphaFoldDB" id="A0AAU7W7Q7"/>
<dbReference type="Gene3D" id="1.10.3720.10">
    <property type="entry name" value="MetI-like"/>
    <property type="match status" value="1"/>
</dbReference>
<dbReference type="RefSeq" id="WP_350348028.1">
    <property type="nucleotide sequence ID" value="NZ_CP158374.1"/>
</dbReference>
<feature type="transmembrane region" description="Helical" evidence="7">
    <location>
        <begin position="66"/>
        <end position="88"/>
    </location>
</feature>
<evidence type="ECO:0000256" key="2">
    <source>
        <dbReference type="ARBA" id="ARBA00022448"/>
    </source>
</evidence>
<feature type="region of interest" description="Disordered" evidence="8">
    <location>
        <begin position="20"/>
        <end position="52"/>
    </location>
</feature>
<feature type="transmembrane region" description="Helical" evidence="7">
    <location>
        <begin position="132"/>
        <end position="156"/>
    </location>
</feature>
<dbReference type="PROSITE" id="PS50928">
    <property type="entry name" value="ABC_TM1"/>
    <property type="match status" value="1"/>
</dbReference>
<dbReference type="GO" id="GO:0055085">
    <property type="term" value="P:transmembrane transport"/>
    <property type="evidence" value="ECO:0007669"/>
    <property type="project" value="InterPro"/>
</dbReference>
<sequence length="336" mass="36434">MPESAPGGATAVVEGAAVDAATGSLPARPERRRLGRRAGDANEDASDRGILSAHDRRRRPVRASMTLVQLFLFVGLVVAGLGPLLWLAKSAVSTTQDTLSHPFELWPSGIDWANLATAWNDIHIDQYFLNTIWVAAGSWFFQLLVATTAGYALSVLRPKYAPVLNVLVLATLFIPAVVLLVPLYLTVLHPPLIDTSLLNTYWAVWLPAAANAFNILLVKRFFDGLPREVFEAARTDGAGPFRMFWSIVLPMSKPILGVVSVFAVIAAWKDFLWPLLVLPDPAVQPLSVRLPAVQSQTELDVFLAALAISTLIPVVLFLVFQRLFLRGAGLGGAVKG</sequence>
<dbReference type="InterPro" id="IPR000515">
    <property type="entry name" value="MetI-like"/>
</dbReference>
<keyword evidence="3" id="KW-1003">Cell membrane</keyword>
<evidence type="ECO:0000256" key="4">
    <source>
        <dbReference type="ARBA" id="ARBA00022692"/>
    </source>
</evidence>
<feature type="transmembrane region" description="Helical" evidence="7">
    <location>
        <begin position="301"/>
        <end position="320"/>
    </location>
</feature>
<keyword evidence="5 7" id="KW-1133">Transmembrane helix</keyword>
<feature type="transmembrane region" description="Helical" evidence="7">
    <location>
        <begin position="243"/>
        <end position="268"/>
    </location>
</feature>
<evidence type="ECO:0000313" key="10">
    <source>
        <dbReference type="EMBL" id="XBX82007.1"/>
    </source>
</evidence>
<dbReference type="Pfam" id="PF00528">
    <property type="entry name" value="BPD_transp_1"/>
    <property type="match status" value="1"/>
</dbReference>
<evidence type="ECO:0000256" key="5">
    <source>
        <dbReference type="ARBA" id="ARBA00022989"/>
    </source>
</evidence>
<evidence type="ECO:0000259" key="9">
    <source>
        <dbReference type="PROSITE" id="PS50928"/>
    </source>
</evidence>
<feature type="domain" description="ABC transmembrane type-1" evidence="9">
    <location>
        <begin position="128"/>
        <end position="324"/>
    </location>
</feature>
<feature type="transmembrane region" description="Helical" evidence="7">
    <location>
        <begin position="163"/>
        <end position="184"/>
    </location>
</feature>
<evidence type="ECO:0000256" key="3">
    <source>
        <dbReference type="ARBA" id="ARBA00022475"/>
    </source>
</evidence>
<dbReference type="SUPFAM" id="SSF161098">
    <property type="entry name" value="MetI-like"/>
    <property type="match status" value="1"/>
</dbReference>
<dbReference type="GO" id="GO:0005886">
    <property type="term" value="C:plasma membrane"/>
    <property type="evidence" value="ECO:0007669"/>
    <property type="project" value="UniProtKB-SubCell"/>
</dbReference>
<evidence type="ECO:0000256" key="6">
    <source>
        <dbReference type="ARBA" id="ARBA00023136"/>
    </source>
</evidence>
<keyword evidence="2 7" id="KW-0813">Transport</keyword>
<evidence type="ECO:0000256" key="7">
    <source>
        <dbReference type="RuleBase" id="RU363032"/>
    </source>
</evidence>
<dbReference type="CDD" id="cd06261">
    <property type="entry name" value="TM_PBP2"/>
    <property type="match status" value="1"/>
</dbReference>
<comment type="similarity">
    <text evidence="7">Belongs to the binding-protein-dependent transport system permease family.</text>
</comment>
<name>A0AAU7W7Q7_9MICO</name>
<dbReference type="InterPro" id="IPR035906">
    <property type="entry name" value="MetI-like_sf"/>
</dbReference>
<evidence type="ECO:0000256" key="1">
    <source>
        <dbReference type="ARBA" id="ARBA00004651"/>
    </source>
</evidence>
<dbReference type="PANTHER" id="PTHR43744">
    <property type="entry name" value="ABC TRANSPORTER PERMEASE PROTEIN MG189-RELATED-RELATED"/>
    <property type="match status" value="1"/>
</dbReference>
<dbReference type="EMBL" id="CP158374">
    <property type="protein sequence ID" value="XBX82007.1"/>
    <property type="molecule type" value="Genomic_DNA"/>
</dbReference>
<organism evidence="10">
    <name type="scientific">Agromyces sp. G08B096</name>
    <dbReference type="NCBI Taxonomy" id="3156399"/>
    <lineage>
        <taxon>Bacteria</taxon>
        <taxon>Bacillati</taxon>
        <taxon>Actinomycetota</taxon>
        <taxon>Actinomycetes</taxon>
        <taxon>Micrococcales</taxon>
        <taxon>Microbacteriaceae</taxon>
        <taxon>Agromyces</taxon>
    </lineage>
</organism>
<comment type="subcellular location">
    <subcellularLocation>
        <location evidence="1 7">Cell membrane</location>
        <topology evidence="1 7">Multi-pass membrane protein</topology>
    </subcellularLocation>
</comment>
<gene>
    <name evidence="10" type="ORF">ABIQ69_15525</name>
</gene>
<proteinExistence type="inferred from homology"/>
<evidence type="ECO:0000256" key="8">
    <source>
        <dbReference type="SAM" id="MobiDB-lite"/>
    </source>
</evidence>
<keyword evidence="6 7" id="KW-0472">Membrane</keyword>
<accession>A0AAU7W7Q7</accession>
<dbReference type="PANTHER" id="PTHR43744:SF12">
    <property type="entry name" value="ABC TRANSPORTER PERMEASE PROTEIN MG189-RELATED"/>
    <property type="match status" value="1"/>
</dbReference>